<sequence length="514" mass="57607">MYNQVNPRMMKRKIYICFAAILPFLSSCLQQREKEQPIISAVQLDKSILSLTREATNLHVPWDLQFDQLNNAIIFSEIGGTIRRLNLTDKTVTLIDSIEDVYHQRTLGLLGMALYQPKNEQAYLYLSYTSKKDSTIYSNLFRYNYSTKGTLSEPKLLLQIPGNTGHNGSRVIVSTDKKVYWATGDAASDTFAQDSTSLNGKILRLELDGSIPDDNPIKNSYVYAWGFRNMQGLCHSPSGILYTSEHGDAIEDEVNLIKPLKNYGWPLIEGMIDTEKEKATAAILPIQEPIKSWTPVIAPSGMAYYGSTMIPEWNNSLILATLKNQSLRILKLSADGGKIIDEQVLFKDQLGRLRSVLTLPNGDVYFCSSNRDWNPQKGFPKPEDDAIYRLRVTDQVNGPVIRPEKAQVLAQIKDGKALYESYCASCHKSDGKGLDKTFPTLSKSALVIGDEKPLLHVLLHGLQDKPINGVRYEGAMPNFAFLKDEEVIAIADYIRQNFDNSAPPISLKSLTSIR</sequence>
<evidence type="ECO:0000256" key="3">
    <source>
        <dbReference type="ARBA" id="ARBA00023004"/>
    </source>
</evidence>
<dbReference type="SUPFAM" id="SSF50952">
    <property type="entry name" value="Soluble quinoprotein glucose dehydrogenase"/>
    <property type="match status" value="1"/>
</dbReference>
<dbReference type="PANTHER" id="PTHR19328">
    <property type="entry name" value="HEDGEHOG-INTERACTING PROTEIN"/>
    <property type="match status" value="1"/>
</dbReference>
<dbReference type="PANTHER" id="PTHR19328:SF13">
    <property type="entry name" value="HIPL1 PROTEIN"/>
    <property type="match status" value="1"/>
</dbReference>
<keyword evidence="1 4" id="KW-0349">Heme</keyword>
<proteinExistence type="predicted"/>
<dbReference type="PROSITE" id="PS51007">
    <property type="entry name" value="CYTC"/>
    <property type="match status" value="1"/>
</dbReference>
<dbReference type="Proteomes" id="UP000192980">
    <property type="component" value="Unassembled WGS sequence"/>
</dbReference>
<dbReference type="SUPFAM" id="SSF46626">
    <property type="entry name" value="Cytochrome c"/>
    <property type="match status" value="1"/>
</dbReference>
<dbReference type="InterPro" id="IPR011041">
    <property type="entry name" value="Quinoprot_gluc/sorb_DH_b-prop"/>
</dbReference>
<keyword evidence="7" id="KW-1185">Reference proteome</keyword>
<dbReference type="Pfam" id="PF07995">
    <property type="entry name" value="GSDH"/>
    <property type="match status" value="1"/>
</dbReference>
<dbReference type="STRING" id="561061.SAMN05660862_2042"/>
<accession>A0A1X7JRZ0</accession>
<protein>
    <submittedName>
        <fullName evidence="6">Glucose/arabinose dehydrogenase, beta-propeller fold</fullName>
    </submittedName>
</protein>
<dbReference type="GO" id="GO:0020037">
    <property type="term" value="F:heme binding"/>
    <property type="evidence" value="ECO:0007669"/>
    <property type="project" value="InterPro"/>
</dbReference>
<gene>
    <name evidence="6" type="ORF">SAMN05660862_2042</name>
</gene>
<dbReference type="InterPro" id="IPR036909">
    <property type="entry name" value="Cyt_c-like_dom_sf"/>
</dbReference>
<dbReference type="Pfam" id="PF13442">
    <property type="entry name" value="Cytochrome_CBB3"/>
    <property type="match status" value="1"/>
</dbReference>
<reference evidence="6 7" key="1">
    <citation type="submission" date="2017-04" db="EMBL/GenBank/DDBJ databases">
        <authorList>
            <person name="Afonso C.L."/>
            <person name="Miller P.J."/>
            <person name="Scott M.A."/>
            <person name="Spackman E."/>
            <person name="Goraichik I."/>
            <person name="Dimitrov K.M."/>
            <person name="Suarez D.L."/>
            <person name="Swayne D.E."/>
        </authorList>
    </citation>
    <scope>NUCLEOTIDE SEQUENCE [LARGE SCALE GENOMIC DNA]</scope>
    <source>
        <strain evidence="6 7">DSM 22418</strain>
    </source>
</reference>
<evidence type="ECO:0000256" key="4">
    <source>
        <dbReference type="PROSITE-ProRule" id="PRU00433"/>
    </source>
</evidence>
<evidence type="ECO:0000313" key="7">
    <source>
        <dbReference type="Proteomes" id="UP000192980"/>
    </source>
</evidence>
<evidence type="ECO:0000256" key="2">
    <source>
        <dbReference type="ARBA" id="ARBA00022723"/>
    </source>
</evidence>
<dbReference type="GO" id="GO:0009055">
    <property type="term" value="F:electron transfer activity"/>
    <property type="evidence" value="ECO:0007669"/>
    <property type="project" value="InterPro"/>
</dbReference>
<feature type="domain" description="Cytochrome c" evidence="5">
    <location>
        <begin position="410"/>
        <end position="498"/>
    </location>
</feature>
<dbReference type="AlphaFoldDB" id="A0A1X7JRZ0"/>
<organism evidence="6 7">
    <name type="scientific">Sphingobacterium psychroaquaticum</name>
    <dbReference type="NCBI Taxonomy" id="561061"/>
    <lineage>
        <taxon>Bacteria</taxon>
        <taxon>Pseudomonadati</taxon>
        <taxon>Bacteroidota</taxon>
        <taxon>Sphingobacteriia</taxon>
        <taxon>Sphingobacteriales</taxon>
        <taxon>Sphingobacteriaceae</taxon>
        <taxon>Sphingobacterium</taxon>
    </lineage>
</organism>
<dbReference type="GO" id="GO:0046872">
    <property type="term" value="F:metal ion binding"/>
    <property type="evidence" value="ECO:0007669"/>
    <property type="project" value="UniProtKB-KW"/>
</dbReference>
<name>A0A1X7JRZ0_9SPHI</name>
<dbReference type="Gene3D" id="1.10.760.10">
    <property type="entry name" value="Cytochrome c-like domain"/>
    <property type="match status" value="1"/>
</dbReference>
<evidence type="ECO:0000259" key="5">
    <source>
        <dbReference type="PROSITE" id="PS51007"/>
    </source>
</evidence>
<keyword evidence="3 4" id="KW-0408">Iron</keyword>
<dbReference type="InterPro" id="IPR009056">
    <property type="entry name" value="Cyt_c-like_dom"/>
</dbReference>
<evidence type="ECO:0000313" key="6">
    <source>
        <dbReference type="EMBL" id="SMG30508.1"/>
    </source>
</evidence>
<keyword evidence="2 4" id="KW-0479">Metal-binding</keyword>
<evidence type="ECO:0000256" key="1">
    <source>
        <dbReference type="ARBA" id="ARBA00022617"/>
    </source>
</evidence>
<dbReference type="EMBL" id="FXAU01000003">
    <property type="protein sequence ID" value="SMG30508.1"/>
    <property type="molecule type" value="Genomic_DNA"/>
</dbReference>
<dbReference type="InterPro" id="IPR011042">
    <property type="entry name" value="6-blade_b-propeller_TolB-like"/>
</dbReference>
<dbReference type="InterPro" id="IPR012938">
    <property type="entry name" value="Glc/Sorbosone_DH"/>
</dbReference>
<dbReference type="Gene3D" id="2.120.10.30">
    <property type="entry name" value="TolB, C-terminal domain"/>
    <property type="match status" value="1"/>
</dbReference>